<dbReference type="InterPro" id="IPR008139">
    <property type="entry name" value="SaposinB_dom"/>
</dbReference>
<feature type="domain" description="Saposin B-type" evidence="4">
    <location>
        <begin position="162"/>
        <end position="247"/>
    </location>
</feature>
<evidence type="ECO:0000256" key="3">
    <source>
        <dbReference type="SAM" id="SignalP"/>
    </source>
</evidence>
<dbReference type="WBParaSite" id="TCONS_00015693.p1">
    <property type="protein sequence ID" value="TCONS_00015693.p1"/>
    <property type="gene ID" value="XLOC_010402"/>
</dbReference>
<protein>
    <submittedName>
        <fullName evidence="6">Saposin B-type domain-containing protein</fullName>
    </submittedName>
</protein>
<proteinExistence type="predicted"/>
<evidence type="ECO:0000256" key="2">
    <source>
        <dbReference type="SAM" id="Phobius"/>
    </source>
</evidence>
<keyword evidence="3" id="KW-0732">Signal</keyword>
<keyword evidence="2" id="KW-1133">Transmembrane helix</keyword>
<dbReference type="SMART" id="SM00741">
    <property type="entry name" value="SapB"/>
    <property type="match status" value="2"/>
</dbReference>
<feature type="transmembrane region" description="Helical" evidence="2">
    <location>
        <begin position="140"/>
        <end position="159"/>
    </location>
</feature>
<feature type="transmembrane region" description="Helical" evidence="2">
    <location>
        <begin position="111"/>
        <end position="131"/>
    </location>
</feature>
<name>A0AAF5DQ04_STRER</name>
<dbReference type="InterPro" id="IPR011001">
    <property type="entry name" value="Saposin-like"/>
</dbReference>
<organism evidence="5 6">
    <name type="scientific">Strongyloides stercoralis</name>
    <name type="common">Threadworm</name>
    <dbReference type="NCBI Taxonomy" id="6248"/>
    <lineage>
        <taxon>Eukaryota</taxon>
        <taxon>Metazoa</taxon>
        <taxon>Ecdysozoa</taxon>
        <taxon>Nematoda</taxon>
        <taxon>Chromadorea</taxon>
        <taxon>Rhabditida</taxon>
        <taxon>Tylenchina</taxon>
        <taxon>Panagrolaimomorpha</taxon>
        <taxon>Strongyloidoidea</taxon>
        <taxon>Strongyloididae</taxon>
        <taxon>Strongyloides</taxon>
    </lineage>
</organism>
<dbReference type="Proteomes" id="UP000035681">
    <property type="component" value="Unplaced"/>
</dbReference>
<keyword evidence="2" id="KW-0472">Membrane</keyword>
<evidence type="ECO:0000313" key="6">
    <source>
        <dbReference type="WBParaSite" id="TCONS_00015693.p1"/>
    </source>
</evidence>
<feature type="domain" description="Saposin B-type" evidence="4">
    <location>
        <begin position="25"/>
        <end position="104"/>
    </location>
</feature>
<evidence type="ECO:0000313" key="5">
    <source>
        <dbReference type="Proteomes" id="UP000035681"/>
    </source>
</evidence>
<dbReference type="AlphaFoldDB" id="A0AAF5DQ04"/>
<accession>A0AAF5DQ04</accession>
<reference evidence="6" key="1">
    <citation type="submission" date="2024-02" db="UniProtKB">
        <authorList>
            <consortium name="WormBaseParasite"/>
        </authorList>
    </citation>
    <scope>IDENTIFICATION</scope>
</reference>
<dbReference type="SUPFAM" id="SSF47862">
    <property type="entry name" value="Saposin"/>
    <property type="match status" value="2"/>
</dbReference>
<keyword evidence="1" id="KW-1015">Disulfide bond</keyword>
<feature type="chain" id="PRO_5042193291" evidence="3">
    <location>
        <begin position="20"/>
        <end position="247"/>
    </location>
</feature>
<keyword evidence="2" id="KW-0812">Transmembrane</keyword>
<evidence type="ECO:0000259" key="4">
    <source>
        <dbReference type="PROSITE" id="PS50015"/>
    </source>
</evidence>
<evidence type="ECO:0000256" key="1">
    <source>
        <dbReference type="ARBA" id="ARBA00023157"/>
    </source>
</evidence>
<sequence length="247" mass="27846">MKFIVSIILLACLIGLSTSLFLETKGLMCSTCKFLWKEVKKELPVVAGEGDVELERVVKNVCGKFEKSVPLLGKFCQTFGHDALQDIYQYILSEDKKINPDKICFFFKNEILEKLIFLLLSFLSFCSIYIIKKLIKMKQYTIILLILAVAGISMAMVVADTKNMLCSPCKFIFKEVEKELPEADKITENALKVAIDVVCKRYLGGIPLAKDVCEKLGGDAVGELYKFILKEGKKIHPDSICKHLHMC</sequence>
<keyword evidence="5" id="KW-1185">Reference proteome</keyword>
<dbReference type="Gene3D" id="1.10.225.10">
    <property type="entry name" value="Saposin-like"/>
    <property type="match status" value="2"/>
</dbReference>
<feature type="signal peptide" evidence="3">
    <location>
        <begin position="1"/>
        <end position="19"/>
    </location>
</feature>
<dbReference type="PROSITE" id="PS50015">
    <property type="entry name" value="SAP_B"/>
    <property type="match status" value="2"/>
</dbReference>